<dbReference type="GO" id="GO:0005524">
    <property type="term" value="F:ATP binding"/>
    <property type="evidence" value="ECO:0007669"/>
    <property type="project" value="UniProtKB-KW"/>
</dbReference>
<evidence type="ECO:0000256" key="2">
    <source>
        <dbReference type="ARBA" id="ARBA00022741"/>
    </source>
</evidence>
<dbReference type="PANTHER" id="PTHR11909">
    <property type="entry name" value="CASEIN KINASE-RELATED"/>
    <property type="match status" value="1"/>
</dbReference>
<dbReference type="EC" id="2.7.11.1" evidence="1"/>
<evidence type="ECO:0000259" key="4">
    <source>
        <dbReference type="PROSITE" id="PS50011"/>
    </source>
</evidence>
<evidence type="ECO:0000256" key="1">
    <source>
        <dbReference type="ARBA" id="ARBA00012513"/>
    </source>
</evidence>
<organism evidence="5">
    <name type="scientific">viral metagenome</name>
    <dbReference type="NCBI Taxonomy" id="1070528"/>
    <lineage>
        <taxon>unclassified sequences</taxon>
        <taxon>metagenomes</taxon>
        <taxon>organismal metagenomes</taxon>
    </lineage>
</organism>
<dbReference type="Gene3D" id="1.10.510.10">
    <property type="entry name" value="Transferase(Phosphotransferase) domain 1"/>
    <property type="match status" value="1"/>
</dbReference>
<name>A0A6C0LDQ2_9ZZZZ</name>
<evidence type="ECO:0000256" key="3">
    <source>
        <dbReference type="ARBA" id="ARBA00022840"/>
    </source>
</evidence>
<feature type="domain" description="Protein kinase" evidence="4">
    <location>
        <begin position="8"/>
        <end position="245"/>
    </location>
</feature>
<proteinExistence type="predicted"/>
<accession>A0A6C0LDQ2</accession>
<dbReference type="InterPro" id="IPR017441">
    <property type="entry name" value="Protein_kinase_ATP_BS"/>
</dbReference>
<dbReference type="SUPFAM" id="SSF56112">
    <property type="entry name" value="Protein kinase-like (PK-like)"/>
    <property type="match status" value="1"/>
</dbReference>
<dbReference type="InterPro" id="IPR011009">
    <property type="entry name" value="Kinase-like_dom_sf"/>
</dbReference>
<dbReference type="PROSITE" id="PS00107">
    <property type="entry name" value="PROTEIN_KINASE_ATP"/>
    <property type="match status" value="1"/>
</dbReference>
<sequence>MTTLSKKYKLLESLGSGSFSSVFLGESVITKKQVVIKIETKNSNMLKREAQIYESLKGHPGIPKIKYYGSTEEYNFLVLPFLGNTLHSTIFSLEQVPFLFKKMTEIIEFVHSKGFLHRDLKPDNFLYDNNTIYLIDFGLSKQYINEKGEHIPFKKGKSLIGSVNFSSVNVQQGFEASRRDDLESLLYILIFLLKENSISWNHDSAVEVLDKKLAFSEPPVANLLSYCRGLQFEKKPDYNKIESVI</sequence>
<dbReference type="PROSITE" id="PS00108">
    <property type="entry name" value="PROTEIN_KINASE_ST"/>
    <property type="match status" value="1"/>
</dbReference>
<dbReference type="InterPro" id="IPR050235">
    <property type="entry name" value="CK1_Ser-Thr_kinase"/>
</dbReference>
<dbReference type="AlphaFoldDB" id="A0A6C0LDQ2"/>
<dbReference type="InterPro" id="IPR008271">
    <property type="entry name" value="Ser/Thr_kinase_AS"/>
</dbReference>
<keyword evidence="3" id="KW-0067">ATP-binding</keyword>
<dbReference type="GO" id="GO:0004674">
    <property type="term" value="F:protein serine/threonine kinase activity"/>
    <property type="evidence" value="ECO:0007669"/>
    <property type="project" value="UniProtKB-EC"/>
</dbReference>
<reference evidence="5" key="1">
    <citation type="journal article" date="2020" name="Nature">
        <title>Giant virus diversity and host interactions through global metagenomics.</title>
        <authorList>
            <person name="Schulz F."/>
            <person name="Roux S."/>
            <person name="Paez-Espino D."/>
            <person name="Jungbluth S."/>
            <person name="Walsh D.A."/>
            <person name="Denef V.J."/>
            <person name="McMahon K.D."/>
            <person name="Konstantinidis K.T."/>
            <person name="Eloe-Fadrosh E.A."/>
            <person name="Kyrpides N.C."/>
            <person name="Woyke T."/>
        </authorList>
    </citation>
    <scope>NUCLEOTIDE SEQUENCE</scope>
    <source>
        <strain evidence="5">GVMAG-M-3300027770-73</strain>
    </source>
</reference>
<dbReference type="Pfam" id="PF00069">
    <property type="entry name" value="Pkinase"/>
    <property type="match status" value="1"/>
</dbReference>
<dbReference type="EMBL" id="MN740472">
    <property type="protein sequence ID" value="QHU28470.1"/>
    <property type="molecule type" value="Genomic_DNA"/>
</dbReference>
<protein>
    <recommendedName>
        <fullName evidence="1">non-specific serine/threonine protein kinase</fullName>
        <ecNumber evidence="1">2.7.11.1</ecNumber>
    </recommendedName>
</protein>
<keyword evidence="2" id="KW-0547">Nucleotide-binding</keyword>
<dbReference type="PROSITE" id="PS50011">
    <property type="entry name" value="PROTEIN_KINASE_DOM"/>
    <property type="match status" value="1"/>
</dbReference>
<dbReference type="SMART" id="SM00220">
    <property type="entry name" value="S_TKc"/>
    <property type="match status" value="1"/>
</dbReference>
<dbReference type="InterPro" id="IPR000719">
    <property type="entry name" value="Prot_kinase_dom"/>
</dbReference>
<evidence type="ECO:0000313" key="5">
    <source>
        <dbReference type="EMBL" id="QHU28470.1"/>
    </source>
</evidence>